<keyword evidence="1" id="KW-0812">Transmembrane</keyword>
<feature type="transmembrane region" description="Helical" evidence="1">
    <location>
        <begin position="52"/>
        <end position="73"/>
    </location>
</feature>
<dbReference type="Pfam" id="PF08592">
    <property type="entry name" value="Anthrone_oxy"/>
    <property type="match status" value="1"/>
</dbReference>
<dbReference type="AlphaFoldDB" id="A0A6C7EBH4"/>
<dbReference type="KEGG" id="aym:YM304_16740"/>
<evidence type="ECO:0008006" key="4">
    <source>
        <dbReference type="Google" id="ProtNLM"/>
    </source>
</evidence>
<dbReference type="RefSeq" id="WP_015441235.1">
    <property type="nucleotide sequence ID" value="NC_020520.1"/>
</dbReference>
<accession>A0A6C7EBH4</accession>
<protein>
    <recommendedName>
        <fullName evidence="4">DUF1772 domain-containing protein</fullName>
    </recommendedName>
</protein>
<feature type="transmembrane region" description="Helical" evidence="1">
    <location>
        <begin position="142"/>
        <end position="161"/>
    </location>
</feature>
<keyword evidence="3" id="KW-1185">Reference proteome</keyword>
<name>A0A6C7EBH4_ILUCY</name>
<evidence type="ECO:0000313" key="3">
    <source>
        <dbReference type="Proteomes" id="UP000011863"/>
    </source>
</evidence>
<feature type="transmembrane region" description="Helical" evidence="1">
    <location>
        <begin position="85"/>
        <end position="109"/>
    </location>
</feature>
<dbReference type="InterPro" id="IPR013901">
    <property type="entry name" value="Anthrone_oxy"/>
</dbReference>
<dbReference type="OrthoDB" id="428263at2"/>
<dbReference type="EMBL" id="AP012057">
    <property type="protein sequence ID" value="BAN01988.1"/>
    <property type="molecule type" value="Genomic_DNA"/>
</dbReference>
<dbReference type="Proteomes" id="UP000011863">
    <property type="component" value="Chromosome"/>
</dbReference>
<evidence type="ECO:0000313" key="2">
    <source>
        <dbReference type="EMBL" id="BAN01988.1"/>
    </source>
</evidence>
<keyword evidence="1" id="KW-1133">Transmembrane helix</keyword>
<proteinExistence type="predicted"/>
<keyword evidence="1" id="KW-0472">Membrane</keyword>
<sequence>MSAASVLTGASVVTTGLMAGLFFGWAVSVIPGTKQVDDHTYVETMQSINRAIINPGFVVPFVATPLVLGAAAFAQARVGNIRAAWWLGSATVLYTVGLIGVTGVGNIPLNDALDRFSLDATDRAALAERRRTYESPWNRWHALRTAAAVAALGCASIAALVESD</sequence>
<organism evidence="2 3">
    <name type="scientific">Ilumatobacter coccineus (strain NBRC 103263 / KCTC 29153 / YM16-304)</name>
    <dbReference type="NCBI Taxonomy" id="1313172"/>
    <lineage>
        <taxon>Bacteria</taxon>
        <taxon>Bacillati</taxon>
        <taxon>Actinomycetota</taxon>
        <taxon>Acidimicrobiia</taxon>
        <taxon>Acidimicrobiales</taxon>
        <taxon>Ilumatobacteraceae</taxon>
        <taxon>Ilumatobacter</taxon>
    </lineage>
</organism>
<gene>
    <name evidence="2" type="ORF">YM304_16740</name>
</gene>
<feature type="transmembrane region" description="Helical" evidence="1">
    <location>
        <begin position="12"/>
        <end position="32"/>
    </location>
</feature>
<reference evidence="2 3" key="1">
    <citation type="journal article" date="2013" name="Int. J. Syst. Evol. Microbiol.">
        <title>Ilumatobacter nonamiense sp. nov. and Ilumatobacter coccineum sp. nov., isolated from seashore sand.</title>
        <authorList>
            <person name="Matsumoto A."/>
            <person name="Kasai H."/>
            <person name="Matsuo Y."/>
            <person name="Shizuri Y."/>
            <person name="Ichikawa N."/>
            <person name="Fujita N."/>
            <person name="Omura S."/>
            <person name="Takahashi Y."/>
        </authorList>
    </citation>
    <scope>NUCLEOTIDE SEQUENCE [LARGE SCALE GENOMIC DNA]</scope>
    <source>
        <strain evidence="3">NBRC 103263 / KCTC 29153 / YM16-304</strain>
    </source>
</reference>
<evidence type="ECO:0000256" key="1">
    <source>
        <dbReference type="SAM" id="Phobius"/>
    </source>
</evidence>